<dbReference type="AlphaFoldDB" id="A0A7I7JYT4"/>
<dbReference type="InterPro" id="IPR011009">
    <property type="entry name" value="Kinase-like_dom_sf"/>
</dbReference>
<keyword evidence="2" id="KW-0808">Transferase</keyword>
<dbReference type="GO" id="GO:0016740">
    <property type="term" value="F:transferase activity"/>
    <property type="evidence" value="ECO:0007669"/>
    <property type="project" value="UniProtKB-KW"/>
</dbReference>
<keyword evidence="3" id="KW-1185">Reference proteome</keyword>
<protein>
    <submittedName>
        <fullName evidence="2">Phosphotransferase</fullName>
    </submittedName>
</protein>
<accession>A0A7I7JYT4</accession>
<reference evidence="2 3" key="1">
    <citation type="journal article" date="2019" name="Emerg. Microbes Infect.">
        <title>Comprehensive subspecies identification of 175 nontuberculous mycobacteria species based on 7547 genomic profiles.</title>
        <authorList>
            <person name="Matsumoto Y."/>
            <person name="Kinjo T."/>
            <person name="Motooka D."/>
            <person name="Nabeya D."/>
            <person name="Jung N."/>
            <person name="Uechi K."/>
            <person name="Horii T."/>
            <person name="Iida T."/>
            <person name="Fujita J."/>
            <person name="Nakamura S."/>
        </authorList>
    </citation>
    <scope>NUCLEOTIDE SEQUENCE [LARGE SCALE GENOMIC DNA]</scope>
    <source>
        <strain evidence="2 3">JCM 6396</strain>
    </source>
</reference>
<feature type="domain" description="Aminoglycoside phosphotransferase" evidence="1">
    <location>
        <begin position="163"/>
        <end position="287"/>
    </location>
</feature>
<evidence type="ECO:0000313" key="3">
    <source>
        <dbReference type="Proteomes" id="UP000467006"/>
    </source>
</evidence>
<dbReference type="OrthoDB" id="141068at2"/>
<dbReference type="SUPFAM" id="SSF56112">
    <property type="entry name" value="Protein kinase-like (PK-like)"/>
    <property type="match status" value="1"/>
</dbReference>
<dbReference type="Gene3D" id="3.90.1200.10">
    <property type="match status" value="1"/>
</dbReference>
<dbReference type="EMBL" id="AP022563">
    <property type="protein sequence ID" value="BBX17067.1"/>
    <property type="molecule type" value="Genomic_DNA"/>
</dbReference>
<dbReference type="KEGG" id="mdu:MDUV_19270"/>
<evidence type="ECO:0000259" key="1">
    <source>
        <dbReference type="Pfam" id="PF01636"/>
    </source>
</evidence>
<evidence type="ECO:0000313" key="2">
    <source>
        <dbReference type="EMBL" id="BBX17067.1"/>
    </source>
</evidence>
<sequence>MQSAATLRALAQVAASVLPRVPTRGPWKSSDVTTTWLTERLAKGVGSGAALLVAPLDGSSGTTDRRRIVVEWNDAAKEAGLPANLFIKSSPLTAKNRVMVGALDMAVNEVHFYNHAAASLKDVVPKAWFAFAGIGARFLIVLEDIVADGGHPYALADRCEIDHARGLIDAFADLHSQFWNSPRFTVDLGWARTWSRRPGYAVLKQFYSRGRAGALKLGRPEVTPAVRAVSAALDAHADSYYREFEAGPLTLLHGDSHLGNTFTTGDGRSGLLDWQVVWQGPGLREVSYWMTTGLEPDMRRAYESELLERYLEGLRAGGVPDVPSYDNAFQRYRLFSAEAWDATAMTINWPGLQAEENAEASWRRACVAVEDLDTAALLNGLC</sequence>
<name>A0A7I7JYT4_9MYCO</name>
<organism evidence="2 3">
    <name type="scientific">Mycolicibacterium duvalii</name>
    <dbReference type="NCBI Taxonomy" id="39688"/>
    <lineage>
        <taxon>Bacteria</taxon>
        <taxon>Bacillati</taxon>
        <taxon>Actinomycetota</taxon>
        <taxon>Actinomycetes</taxon>
        <taxon>Mycobacteriales</taxon>
        <taxon>Mycobacteriaceae</taxon>
        <taxon>Mycolicibacterium</taxon>
    </lineage>
</organism>
<dbReference type="RefSeq" id="WP_098003107.1">
    <property type="nucleotide sequence ID" value="NZ_AP022563.1"/>
</dbReference>
<dbReference type="InterPro" id="IPR002575">
    <property type="entry name" value="Aminoglycoside_PTrfase"/>
</dbReference>
<proteinExistence type="predicted"/>
<dbReference type="Pfam" id="PF01636">
    <property type="entry name" value="APH"/>
    <property type="match status" value="1"/>
</dbReference>
<gene>
    <name evidence="2" type="ORF">MDUV_19270</name>
</gene>
<dbReference type="Proteomes" id="UP000467006">
    <property type="component" value="Chromosome"/>
</dbReference>